<dbReference type="InterPro" id="IPR038765">
    <property type="entry name" value="Papain-like_cys_pep_sf"/>
</dbReference>
<protein>
    <submittedName>
        <fullName evidence="7">(rape) hypothetical protein</fullName>
    </submittedName>
</protein>
<feature type="region of interest" description="Disordered" evidence="5">
    <location>
        <begin position="212"/>
        <end position="244"/>
    </location>
</feature>
<keyword evidence="2" id="KW-0645">Protease</keyword>
<gene>
    <name evidence="7" type="ORF">DARMORV10_C05P37680.1</name>
</gene>
<sequence length="680" mass="77015">INGVDLAAHHLGPAPAFVCTFLRALDTPPPPRESNRSPPLHKEDTTGLREKFQFSYDLGPFGSKCSLATVVRDPLFFLLVRLVLHLRVKWSFSLFDLAVLLYLDNNRHNIVVKLQGDFRRTLATPFPPLKLVAVHSVALFYLLETRTNNFTVKDYSEMFPRWDGDLEDEKADNIVKAMFSSSWAWEQSYWPLVGTKLWTNVKVEIHPMKTKPGQMVRSKKAVSPYRTESEAESRKKARESPGLDTETMKAEIVRWLTGLTSNMVEGLSRCDNTLKTQSRMIEGLTAKMGAVEKIVREGWKEDLTKAGSSTDVPEANKSNGHKAKEDKAEESKAAETSPKPNIMTTRAKARDTQATVSENENGGISVVVVYKEQSCIDYGSVKKLKQVGKLKAARIVARAKSERQRRLASTQHSPFDGNSMAKVVIPNQPKRGQGYYPFAGVDRQKLSVLLDWVKLDPLRYTKHPERFRSDRICMVDAVFTQMWTKKYSEFLASPANPDGSGKLIPPGALDYYTGEEPAYCRSNKTWVLEIDDIYVPLFVKNDHWVACWISIPRRHIVIWDSDVTYAKDAEIAKTVKPIAHMLPYMMHTLSTGEERELYTVDFTHEQISKSGVPQNKQSGDCEVYCLKYIECHALGMPFPPHELCDNKIKKIRSQMATGIFDATSINGIEKRLYKHLGVYD</sequence>
<name>A0A816L488_BRANA</name>
<organism evidence="7">
    <name type="scientific">Brassica napus</name>
    <name type="common">Rape</name>
    <dbReference type="NCBI Taxonomy" id="3708"/>
    <lineage>
        <taxon>Eukaryota</taxon>
        <taxon>Viridiplantae</taxon>
        <taxon>Streptophyta</taxon>
        <taxon>Embryophyta</taxon>
        <taxon>Tracheophyta</taxon>
        <taxon>Spermatophyta</taxon>
        <taxon>Magnoliopsida</taxon>
        <taxon>eudicotyledons</taxon>
        <taxon>Gunneridae</taxon>
        <taxon>Pentapetalae</taxon>
        <taxon>rosids</taxon>
        <taxon>malvids</taxon>
        <taxon>Brassicales</taxon>
        <taxon>Brassicaceae</taxon>
        <taxon>Brassiceae</taxon>
        <taxon>Brassica</taxon>
    </lineage>
</organism>
<dbReference type="PANTHER" id="PTHR12606:SF136">
    <property type="entry name" value="ULP1 PROTEASE FAMILY PROTEIN"/>
    <property type="match status" value="1"/>
</dbReference>
<dbReference type="GO" id="GO:0006508">
    <property type="term" value="P:proteolysis"/>
    <property type="evidence" value="ECO:0007669"/>
    <property type="project" value="UniProtKB-KW"/>
</dbReference>
<dbReference type="PROSITE" id="PS00210">
    <property type="entry name" value="HEMOCYANIN_2"/>
    <property type="match status" value="1"/>
</dbReference>
<evidence type="ECO:0000256" key="2">
    <source>
        <dbReference type="ARBA" id="ARBA00022670"/>
    </source>
</evidence>
<feature type="region of interest" description="Disordered" evidence="5">
    <location>
        <begin position="304"/>
        <end position="339"/>
    </location>
</feature>
<evidence type="ECO:0000256" key="5">
    <source>
        <dbReference type="SAM" id="MobiDB-lite"/>
    </source>
</evidence>
<feature type="compositionally biased region" description="Basic and acidic residues" evidence="5">
    <location>
        <begin position="322"/>
        <end position="333"/>
    </location>
</feature>
<feature type="compositionally biased region" description="Basic and acidic residues" evidence="5">
    <location>
        <begin position="227"/>
        <end position="244"/>
    </location>
</feature>
<dbReference type="Gene3D" id="3.40.395.10">
    <property type="entry name" value="Adenoviral Proteinase, Chain A"/>
    <property type="match status" value="1"/>
</dbReference>
<dbReference type="GO" id="GO:0008234">
    <property type="term" value="F:cysteine-type peptidase activity"/>
    <property type="evidence" value="ECO:0007669"/>
    <property type="project" value="UniProtKB-KW"/>
</dbReference>
<evidence type="ECO:0000313" key="7">
    <source>
        <dbReference type="EMBL" id="CAF1930291.1"/>
    </source>
</evidence>
<dbReference type="SUPFAM" id="SSF54001">
    <property type="entry name" value="Cysteine proteinases"/>
    <property type="match status" value="1"/>
</dbReference>
<accession>A0A816L488</accession>
<comment type="similarity">
    <text evidence="1">Belongs to the peptidase C48 family.</text>
</comment>
<evidence type="ECO:0000259" key="6">
    <source>
        <dbReference type="PROSITE" id="PS50600"/>
    </source>
</evidence>
<dbReference type="AlphaFoldDB" id="A0A816L488"/>
<dbReference type="PROSITE" id="PS50600">
    <property type="entry name" value="ULP_PROTEASE"/>
    <property type="match status" value="1"/>
</dbReference>
<dbReference type="EMBL" id="HG994369">
    <property type="protein sequence ID" value="CAF1930291.1"/>
    <property type="molecule type" value="Genomic_DNA"/>
</dbReference>
<dbReference type="Proteomes" id="UP001295469">
    <property type="component" value="Chromosome C05"/>
</dbReference>
<proteinExistence type="inferred from homology"/>
<keyword evidence="4" id="KW-0788">Thiol protease</keyword>
<keyword evidence="3" id="KW-0378">Hydrolase</keyword>
<evidence type="ECO:0000256" key="1">
    <source>
        <dbReference type="ARBA" id="ARBA00005234"/>
    </source>
</evidence>
<reference evidence="7" key="1">
    <citation type="submission" date="2021-01" db="EMBL/GenBank/DDBJ databases">
        <authorList>
            <consortium name="Genoscope - CEA"/>
            <person name="William W."/>
        </authorList>
    </citation>
    <scope>NUCLEOTIDE SEQUENCE</scope>
</reference>
<dbReference type="InterPro" id="IPR013788">
    <property type="entry name" value="Hemocyanin/hexamerin"/>
</dbReference>
<evidence type="ECO:0000256" key="3">
    <source>
        <dbReference type="ARBA" id="ARBA00022801"/>
    </source>
</evidence>
<feature type="non-terminal residue" evidence="7">
    <location>
        <position position="1"/>
    </location>
</feature>
<dbReference type="InterPro" id="IPR003653">
    <property type="entry name" value="Peptidase_C48_C"/>
</dbReference>
<feature type="domain" description="Ubiquitin-like protease family profile" evidence="6">
    <location>
        <begin position="436"/>
        <end position="632"/>
    </location>
</feature>
<dbReference type="Pfam" id="PF02902">
    <property type="entry name" value="Peptidase_C48"/>
    <property type="match status" value="1"/>
</dbReference>
<evidence type="ECO:0000256" key="4">
    <source>
        <dbReference type="ARBA" id="ARBA00022807"/>
    </source>
</evidence>
<dbReference type="PANTHER" id="PTHR12606">
    <property type="entry name" value="SENTRIN/SUMO-SPECIFIC PROTEASE"/>
    <property type="match status" value="1"/>
</dbReference>